<comment type="similarity">
    <text evidence="1">Belongs to the glycosyl hydrolase 3 family.</text>
</comment>
<evidence type="ECO:0000313" key="5">
    <source>
        <dbReference type="EMBL" id="MBB6678696.1"/>
    </source>
</evidence>
<dbReference type="GO" id="GO:0004563">
    <property type="term" value="F:beta-N-acetylhexosaminidase activity"/>
    <property type="evidence" value="ECO:0007669"/>
    <property type="project" value="UniProtKB-EC"/>
</dbReference>
<reference evidence="5 6" key="1">
    <citation type="submission" date="2020-08" db="EMBL/GenBank/DDBJ databases">
        <title>Cohnella phylogeny.</title>
        <authorList>
            <person name="Dunlap C."/>
        </authorList>
    </citation>
    <scope>NUCLEOTIDE SEQUENCE [LARGE SCALE GENOMIC DNA]</scope>
    <source>
        <strain evidence="5 6">DSM 103658</strain>
    </source>
</reference>
<dbReference type="EC" id="3.2.1.52" evidence="5"/>
<feature type="domain" description="Glycoside hydrolase family 3 N-terminal" evidence="4">
    <location>
        <begin position="6"/>
        <end position="327"/>
    </location>
</feature>
<dbReference type="InterPro" id="IPR017853">
    <property type="entry name" value="GH"/>
</dbReference>
<comment type="caution">
    <text evidence="5">The sequence shown here is derived from an EMBL/GenBank/DDBJ whole genome shotgun (WGS) entry which is preliminary data.</text>
</comment>
<dbReference type="PANTHER" id="PTHR30480:SF16">
    <property type="entry name" value="GLYCOSIDE HYDROLASE FAMILY 3 DOMAIN PROTEIN"/>
    <property type="match status" value="1"/>
</dbReference>
<evidence type="ECO:0000313" key="6">
    <source>
        <dbReference type="Proteomes" id="UP000574133"/>
    </source>
</evidence>
<dbReference type="InterPro" id="IPR036962">
    <property type="entry name" value="Glyco_hydro_3_N_sf"/>
</dbReference>
<dbReference type="NCBIfam" id="NF003740">
    <property type="entry name" value="PRK05337.1"/>
    <property type="match status" value="1"/>
</dbReference>
<dbReference type="Proteomes" id="UP000574133">
    <property type="component" value="Unassembled WGS sequence"/>
</dbReference>
<dbReference type="Gene3D" id="3.20.20.300">
    <property type="entry name" value="Glycoside hydrolase, family 3, N-terminal domain"/>
    <property type="match status" value="1"/>
</dbReference>
<dbReference type="PANTHER" id="PTHR30480">
    <property type="entry name" value="BETA-HEXOSAMINIDASE-RELATED"/>
    <property type="match status" value="1"/>
</dbReference>
<evidence type="ECO:0000259" key="4">
    <source>
        <dbReference type="Pfam" id="PF00933"/>
    </source>
</evidence>
<proteinExistence type="inferred from homology"/>
<dbReference type="Gene3D" id="3.40.50.1700">
    <property type="entry name" value="Glycoside hydrolase family 3 C-terminal domain"/>
    <property type="match status" value="1"/>
</dbReference>
<dbReference type="GO" id="GO:0009254">
    <property type="term" value="P:peptidoglycan turnover"/>
    <property type="evidence" value="ECO:0007669"/>
    <property type="project" value="TreeGrafter"/>
</dbReference>
<dbReference type="PRINTS" id="PR00133">
    <property type="entry name" value="GLHYDRLASE3"/>
</dbReference>
<dbReference type="SUPFAM" id="SSF51445">
    <property type="entry name" value="(Trans)glycosidases"/>
    <property type="match status" value="1"/>
</dbReference>
<gene>
    <name evidence="5" type="primary">nagZ</name>
    <name evidence="5" type="ORF">H4Q31_15505</name>
</gene>
<sequence>MNNMSLREKIGQLIVTGFPEAEPSEEWLRFIADYRIGNIILFSHNVENKEQLQSLCAQLREAIEARTGFPPLISIDQEGGRVTRLPADATNVPGAAAIAATGRPEHAYAAGRLTARELSALGINFNLAPVLDINNNKRNPVINVRSYGDSAEAVEEFALPMLKGLQDGGVLASLKHFPGHGDTTVDSHLGLPMIEKTLAELEALELKPFVRAIAEGAEAVMTAHILFPALEPARVPATMSREIVTGLLKGKLGFEGLVVSDCLEMDAIRKEYGTAEGAVNALKAGVHLLFISHTPELVRAAVERIERAVQDGELPMSVIDEAVEKVQYYKQKYASRGGSASELAVVGSSAHRRSAEAMSLESVCLVNGELETLGATAADTIFIGSLPYRPDQASSRVKGGLSFPGWMEDAFGAAALTIGIDPTDEEIAQAVDQSGGYDRVVVGLVNGQDHPGQLALVRRLAAAGIRVTAVSLGKPYDLEALDAEVCSLAAFEYTPLVLESLRRILSGEAEPTGRPTLRLERM</sequence>
<keyword evidence="2 5" id="KW-0378">Hydrolase</keyword>
<dbReference type="RefSeq" id="WP_185179963.1">
    <property type="nucleotide sequence ID" value="NZ_CBCSEP010000011.1"/>
</dbReference>
<evidence type="ECO:0000256" key="3">
    <source>
        <dbReference type="ARBA" id="ARBA00023295"/>
    </source>
</evidence>
<dbReference type="AlphaFoldDB" id="A0A841TEL0"/>
<evidence type="ECO:0000256" key="2">
    <source>
        <dbReference type="ARBA" id="ARBA00022801"/>
    </source>
</evidence>
<dbReference type="EMBL" id="JACJVN010000058">
    <property type="protein sequence ID" value="MBB6678696.1"/>
    <property type="molecule type" value="Genomic_DNA"/>
</dbReference>
<dbReference type="Pfam" id="PF00933">
    <property type="entry name" value="Glyco_hydro_3"/>
    <property type="match status" value="1"/>
</dbReference>
<dbReference type="InterPro" id="IPR036881">
    <property type="entry name" value="Glyco_hydro_3_C_sf"/>
</dbReference>
<evidence type="ECO:0000256" key="1">
    <source>
        <dbReference type="ARBA" id="ARBA00005336"/>
    </source>
</evidence>
<keyword evidence="3 5" id="KW-0326">Glycosidase</keyword>
<dbReference type="InterPro" id="IPR050226">
    <property type="entry name" value="NagZ_Beta-hexosaminidase"/>
</dbReference>
<protein>
    <submittedName>
        <fullName evidence="5">Beta-N-acetylhexosaminidase</fullName>
        <ecNumber evidence="5">3.2.1.52</ecNumber>
    </submittedName>
</protein>
<organism evidence="5 6">
    <name type="scientific">Cohnella lubricantis</name>
    <dbReference type="NCBI Taxonomy" id="2163172"/>
    <lineage>
        <taxon>Bacteria</taxon>
        <taxon>Bacillati</taxon>
        <taxon>Bacillota</taxon>
        <taxon>Bacilli</taxon>
        <taxon>Bacillales</taxon>
        <taxon>Paenibacillaceae</taxon>
        <taxon>Cohnella</taxon>
    </lineage>
</organism>
<keyword evidence="6" id="KW-1185">Reference proteome</keyword>
<dbReference type="InterPro" id="IPR001764">
    <property type="entry name" value="Glyco_hydro_3_N"/>
</dbReference>
<name>A0A841TEL0_9BACL</name>
<dbReference type="GO" id="GO:0005975">
    <property type="term" value="P:carbohydrate metabolic process"/>
    <property type="evidence" value="ECO:0007669"/>
    <property type="project" value="InterPro"/>
</dbReference>
<accession>A0A841TEL0</accession>